<feature type="domain" description="Peptidase S1" evidence="11">
    <location>
        <begin position="353"/>
        <end position="618"/>
    </location>
</feature>
<feature type="signal peptide" evidence="9">
    <location>
        <begin position="1"/>
        <end position="16"/>
    </location>
</feature>
<dbReference type="SUPFAM" id="SSF49899">
    <property type="entry name" value="Concanavalin A-like lectins/glucanases"/>
    <property type="match status" value="1"/>
</dbReference>
<evidence type="ECO:0000256" key="5">
    <source>
        <dbReference type="PROSITE-ProRule" id="PRU00196"/>
    </source>
</evidence>
<dbReference type="Proteomes" id="UP000886611">
    <property type="component" value="Unassembled WGS sequence"/>
</dbReference>
<dbReference type="SUPFAM" id="SSF50494">
    <property type="entry name" value="Trypsin-like serine proteases"/>
    <property type="match status" value="1"/>
</dbReference>
<dbReference type="Pfam" id="PF00629">
    <property type="entry name" value="MAM"/>
    <property type="match status" value="1"/>
</dbReference>
<dbReference type="InterPro" id="IPR009003">
    <property type="entry name" value="Peptidase_S1_PA"/>
</dbReference>
<dbReference type="FunFam" id="2.40.10.10:FF:000002">
    <property type="entry name" value="Transmembrane protease serine"/>
    <property type="match status" value="1"/>
</dbReference>
<keyword evidence="9" id="KW-0732">Signal</keyword>
<feature type="domain" description="MAM" evidence="10">
    <location>
        <begin position="101"/>
        <end position="259"/>
    </location>
</feature>
<evidence type="ECO:0000256" key="1">
    <source>
        <dbReference type="ARBA" id="ARBA00009931"/>
    </source>
</evidence>
<dbReference type="InterPro" id="IPR035914">
    <property type="entry name" value="Sperma_CUB_dom_sf"/>
</dbReference>
<feature type="non-terminal residue" evidence="13">
    <location>
        <position position="706"/>
    </location>
</feature>
<proteinExistence type="inferred from homology"/>
<gene>
    <name evidence="13" type="primary">Tmprss15</name>
    <name evidence="13" type="ORF">GTO96_0013414</name>
</gene>
<dbReference type="PROSITE" id="PS50060">
    <property type="entry name" value="MAM_2"/>
    <property type="match status" value="1"/>
</dbReference>
<dbReference type="GO" id="GO:0004252">
    <property type="term" value="F:serine-type endopeptidase activity"/>
    <property type="evidence" value="ECO:0007669"/>
    <property type="project" value="InterPro"/>
</dbReference>
<evidence type="ECO:0000256" key="3">
    <source>
        <dbReference type="ARBA" id="ARBA00023157"/>
    </source>
</evidence>
<dbReference type="Pfam" id="PF09057">
    <property type="entry name" value="Smac_DIABLO"/>
    <property type="match status" value="1"/>
</dbReference>
<dbReference type="SMART" id="SM00263">
    <property type="entry name" value="LYZ1"/>
    <property type="match status" value="1"/>
</dbReference>
<dbReference type="Gene3D" id="2.60.120.290">
    <property type="entry name" value="Spermadhesin, CUB domain"/>
    <property type="match status" value="1"/>
</dbReference>
<dbReference type="FunFam" id="2.60.120.200:FF:000128">
    <property type="entry name" value="enteropeptidase isoform X2"/>
    <property type="match status" value="1"/>
</dbReference>
<feature type="chain" id="PRO_5036477346" evidence="9">
    <location>
        <begin position="17"/>
        <end position="706"/>
    </location>
</feature>
<dbReference type="SMART" id="SM00137">
    <property type="entry name" value="MAM"/>
    <property type="match status" value="1"/>
</dbReference>
<dbReference type="InterPro" id="IPR001916">
    <property type="entry name" value="Glyco_hydro_22"/>
</dbReference>
<keyword evidence="7" id="KW-0175">Coiled coil</keyword>
<accession>A0A8X7WWB2</accession>
<feature type="domain" description="SRCR" evidence="12">
    <location>
        <begin position="351"/>
        <end position="391"/>
    </location>
</feature>
<dbReference type="Gene3D" id="1.10.530.10">
    <property type="match status" value="1"/>
</dbReference>
<evidence type="ECO:0000256" key="6">
    <source>
        <dbReference type="RuleBase" id="RU004440"/>
    </source>
</evidence>
<dbReference type="GO" id="GO:0016020">
    <property type="term" value="C:membrane"/>
    <property type="evidence" value="ECO:0007669"/>
    <property type="project" value="InterPro"/>
</dbReference>
<dbReference type="GO" id="GO:0006508">
    <property type="term" value="P:proteolysis"/>
    <property type="evidence" value="ECO:0007669"/>
    <property type="project" value="InterPro"/>
</dbReference>
<dbReference type="InterPro" id="IPR043504">
    <property type="entry name" value="Peptidase_S1_PA_chymotrypsin"/>
</dbReference>
<evidence type="ECO:0000256" key="7">
    <source>
        <dbReference type="SAM" id="Coils"/>
    </source>
</evidence>
<evidence type="ECO:0000259" key="11">
    <source>
        <dbReference type="PROSITE" id="PS50240"/>
    </source>
</evidence>
<evidence type="ECO:0000313" key="14">
    <source>
        <dbReference type="Proteomes" id="UP000886611"/>
    </source>
</evidence>
<comment type="caution">
    <text evidence="13">The sequence shown here is derived from an EMBL/GenBank/DDBJ whole genome shotgun (WGS) entry which is preliminary data.</text>
</comment>
<dbReference type="PRINTS" id="PR00135">
    <property type="entry name" value="LYZLACT"/>
</dbReference>
<dbReference type="CDD" id="cd00190">
    <property type="entry name" value="Tryp_SPc"/>
    <property type="match status" value="1"/>
</dbReference>
<keyword evidence="2" id="KW-0677">Repeat</keyword>
<reference evidence="13 14" key="1">
    <citation type="journal article" date="2021" name="Cell">
        <title>Tracing the genetic footprints of vertebrate landing in non-teleost ray-finned fishes.</title>
        <authorList>
            <person name="Bi X."/>
            <person name="Wang K."/>
            <person name="Yang L."/>
            <person name="Pan H."/>
            <person name="Jiang H."/>
            <person name="Wei Q."/>
            <person name="Fang M."/>
            <person name="Yu H."/>
            <person name="Zhu C."/>
            <person name="Cai Y."/>
            <person name="He Y."/>
            <person name="Gan X."/>
            <person name="Zeng H."/>
            <person name="Yu D."/>
            <person name="Zhu Y."/>
            <person name="Jiang H."/>
            <person name="Qiu Q."/>
            <person name="Yang H."/>
            <person name="Zhang Y.E."/>
            <person name="Wang W."/>
            <person name="Zhu M."/>
            <person name="He S."/>
            <person name="Zhang G."/>
        </authorList>
    </citation>
    <scope>NUCLEOTIDE SEQUENCE [LARGE SCALE GENOMIC DNA]</scope>
    <source>
        <strain evidence="13">Bchr_013</strain>
    </source>
</reference>
<feature type="region of interest" description="Disordered" evidence="8">
    <location>
        <begin position="677"/>
        <end position="706"/>
    </location>
</feature>
<dbReference type="Gene3D" id="2.60.120.200">
    <property type="match status" value="1"/>
</dbReference>
<organism evidence="13 14">
    <name type="scientific">Polypterus senegalus</name>
    <name type="common">Senegal bichir</name>
    <dbReference type="NCBI Taxonomy" id="55291"/>
    <lineage>
        <taxon>Eukaryota</taxon>
        <taxon>Metazoa</taxon>
        <taxon>Chordata</taxon>
        <taxon>Craniata</taxon>
        <taxon>Vertebrata</taxon>
        <taxon>Euteleostomi</taxon>
        <taxon>Actinopterygii</taxon>
        <taxon>Polypteriformes</taxon>
        <taxon>Polypteridae</taxon>
        <taxon>Polypterus</taxon>
    </lineage>
</organism>
<dbReference type="SUPFAM" id="SSF49854">
    <property type="entry name" value="Spermadhesin, CUB domain"/>
    <property type="match status" value="1"/>
</dbReference>
<dbReference type="InterPro" id="IPR009062">
    <property type="entry name" value="Smac/DIABLO-like_sf"/>
</dbReference>
<feature type="coiled-coil region" evidence="7">
    <location>
        <begin position="642"/>
        <end position="672"/>
    </location>
</feature>
<comment type="similarity">
    <text evidence="4">Belongs to the peptidase S1 family. CLIP subfamily.</text>
</comment>
<dbReference type="InterPro" id="IPR001254">
    <property type="entry name" value="Trypsin_dom"/>
</dbReference>
<sequence>MKVFAFLILLIAVTSAKRLGRCTVARIFKENGLDGYEGYGLGNYICMAFWESHFKTHKVRTSDNIGKDYGIFQINSYKWCDDGLPTGKNLCKIKCGDEEKINCSFEEGMCYWTQDLKDNGQWTRLNSGVFPPFSGPEFDHTFGNSTGFYIATNQEPGIMSYNLISLALSSANHPECLSFWYHMYGSDVYRLSVLLVSPLGITSTIFEKIGNYGDHWNYAQITLNGTTYFSITIKAEKRMGRWNTIALDDIKLTNTSCVEDVPEPTHVPQPTIPPSEPTDCGGPFELWESNNTFSSPNYPNNYVNRAFCKESFRDVYSTTNHMTVHFVTNKEITRKGFLANFTTGYHLGFPVSLLNGTQVTDGQMQLMVKHEWYRVCAETWAPQLAGQATLVPSSQNNTQFVTITQRKNGTLQVETRRSFDHSKWKAVIGLHTQLNLTYPQTVMCQIDNIFMNPHYNKRTKDSDIALIHLESAVHFSGSAANILQEASVPIIANDVCQQRMPEYNITQRMICGGYDDGGIDTCQGDSGGPLMCQEDKQWILAGVTSFGYGCAQPFRPGVIEKIVGELGGAAKEPLEKVRSYMWRFGEERPVSHDAAVQVKEKKETCSRFDSNWMTAVNLSEIAAEAAYGAGADQASISARTQLQTVQNQMEEVKQLAIKAEKMLAEVQAEEIRRVSEHALQVKNSGKPADTNSVGEEEIPEAYLRED</sequence>
<dbReference type="PANTHER" id="PTHR24252:SF16">
    <property type="entry name" value="TRANSMEMBRANE SERINE PROTEASE 15"/>
    <property type="match status" value="1"/>
</dbReference>
<dbReference type="InterPro" id="IPR000998">
    <property type="entry name" value="MAM_dom"/>
</dbReference>
<dbReference type="Gene3D" id="1.20.58.70">
    <property type="match status" value="1"/>
</dbReference>
<dbReference type="Pfam" id="PF00089">
    <property type="entry name" value="Trypsin"/>
    <property type="match status" value="1"/>
</dbReference>
<dbReference type="AlphaFoldDB" id="A0A8X7WWB2"/>
<dbReference type="InterPro" id="IPR023346">
    <property type="entry name" value="Lysozyme-like_dom_sf"/>
</dbReference>
<comment type="similarity">
    <text evidence="6">Belongs to the glycosyl hydrolase 22 family.</text>
</comment>
<dbReference type="EMBL" id="JAATIS010008602">
    <property type="protein sequence ID" value="KAG2457035.1"/>
    <property type="molecule type" value="Genomic_DNA"/>
</dbReference>
<evidence type="ECO:0000259" key="12">
    <source>
        <dbReference type="PROSITE" id="PS50287"/>
    </source>
</evidence>
<dbReference type="PROSITE" id="PS50240">
    <property type="entry name" value="TRYPSIN_DOM"/>
    <property type="match status" value="1"/>
</dbReference>
<protein>
    <submittedName>
        <fullName evidence="13">ENTK Enteropeptidase</fullName>
    </submittedName>
</protein>
<feature type="non-terminal residue" evidence="13">
    <location>
        <position position="1"/>
    </location>
</feature>
<dbReference type="PANTHER" id="PTHR24252">
    <property type="entry name" value="ACROSIN-RELATED"/>
    <property type="match status" value="1"/>
</dbReference>
<dbReference type="PROSITE" id="PS50287">
    <property type="entry name" value="SRCR_2"/>
    <property type="match status" value="1"/>
</dbReference>
<dbReference type="CDD" id="cd06263">
    <property type="entry name" value="MAM"/>
    <property type="match status" value="1"/>
</dbReference>
<dbReference type="InterPro" id="IPR033116">
    <property type="entry name" value="TRYPSIN_SER"/>
</dbReference>
<dbReference type="Gene3D" id="2.40.10.10">
    <property type="entry name" value="Trypsin-like serine proteases"/>
    <property type="match status" value="2"/>
</dbReference>
<dbReference type="Pfam" id="PF00062">
    <property type="entry name" value="Lys"/>
    <property type="match status" value="1"/>
</dbReference>
<name>A0A8X7WWB2_POLSE</name>
<evidence type="ECO:0000313" key="13">
    <source>
        <dbReference type="EMBL" id="KAG2457035.1"/>
    </source>
</evidence>
<evidence type="ECO:0000256" key="2">
    <source>
        <dbReference type="ARBA" id="ARBA00022737"/>
    </source>
</evidence>
<evidence type="ECO:0000256" key="8">
    <source>
        <dbReference type="SAM" id="MobiDB-lite"/>
    </source>
</evidence>
<keyword evidence="3" id="KW-1015">Disulfide bond</keyword>
<evidence type="ECO:0000259" key="10">
    <source>
        <dbReference type="PROSITE" id="PS50060"/>
    </source>
</evidence>
<dbReference type="InterPro" id="IPR015142">
    <property type="entry name" value="Smac_DIABLO"/>
</dbReference>
<keyword evidence="14" id="KW-1185">Reference proteome</keyword>
<dbReference type="GO" id="GO:0006915">
    <property type="term" value="P:apoptotic process"/>
    <property type="evidence" value="ECO:0007669"/>
    <property type="project" value="InterPro"/>
</dbReference>
<dbReference type="InterPro" id="IPR000859">
    <property type="entry name" value="CUB_dom"/>
</dbReference>
<dbReference type="SMART" id="SM00020">
    <property type="entry name" value="Tryp_SPc"/>
    <property type="match status" value="1"/>
</dbReference>
<comment type="caution">
    <text evidence="5">Lacks conserved residue(s) required for the propagation of feature annotation.</text>
</comment>
<dbReference type="SUPFAM" id="SSF53955">
    <property type="entry name" value="Lysozyme-like"/>
    <property type="match status" value="1"/>
</dbReference>
<dbReference type="PROSITE" id="PS51348">
    <property type="entry name" value="GLYCOSYL_HYDROL_F22_2"/>
    <property type="match status" value="1"/>
</dbReference>
<evidence type="ECO:0000256" key="9">
    <source>
        <dbReference type="SAM" id="SignalP"/>
    </source>
</evidence>
<dbReference type="PROSITE" id="PS00135">
    <property type="entry name" value="TRYPSIN_SER"/>
    <property type="match status" value="1"/>
</dbReference>
<dbReference type="CDD" id="cd00041">
    <property type="entry name" value="CUB"/>
    <property type="match status" value="1"/>
</dbReference>
<dbReference type="InterPro" id="IPR013320">
    <property type="entry name" value="ConA-like_dom_sf"/>
</dbReference>
<dbReference type="InterPro" id="IPR001190">
    <property type="entry name" value="SRCR"/>
</dbReference>
<comment type="similarity">
    <text evidence="1">Belongs to the DMBT1 family.</text>
</comment>
<dbReference type="GO" id="GO:0005739">
    <property type="term" value="C:mitochondrion"/>
    <property type="evidence" value="ECO:0007669"/>
    <property type="project" value="InterPro"/>
</dbReference>
<evidence type="ECO:0000256" key="4">
    <source>
        <dbReference type="ARBA" id="ARBA00024195"/>
    </source>
</evidence>
<dbReference type="SUPFAM" id="SSF46984">
    <property type="entry name" value="Smac/diablo"/>
    <property type="match status" value="1"/>
</dbReference>